<dbReference type="KEGG" id="vde:111253143"/>
<dbReference type="GO" id="GO:0006508">
    <property type="term" value="P:proteolysis"/>
    <property type="evidence" value="ECO:0007669"/>
    <property type="project" value="UniProtKB-KW"/>
</dbReference>
<comment type="similarity">
    <text evidence="3 14">Belongs to the peptidase M14 family.</text>
</comment>
<sequence length="496" mass="56177">MFVGLHWDLAKMRAVSAASFGLTILCFGALAVDDYHESLGSRCAVSDQDRECIVETEQVVLQSKQDPCNEVVRYRGHRLLRMKIGSEQQLQKLLALWQMWSERADGSRSVDFWDEPRLTGQEITIRIAPATLKTITKTLRSANITFSTLTNDLQTWIDKEARENIADEDGLGARDGTFQLGMYHTLKEINESLVMLHQKHSNNTKLLVLGDTSEGRLITGIRIGTGSADRPAIFVDGGMHAREWISPATIMYLTHRLLEDQADKPSTEGMTDKIDWYIFPVINPDGYEYSWNSNRLWRKNRRKTMRFTRFCRGVDPNRNFGVQFGKRGSSANPCAENYGGTSAFSEKESQAVRNGVTRLRDRLIVYLNVHSYSQVVMSPYGYTKVKPESFDEQAAAMMAFVDGLKTQFNATFRYGTAANTMYHTSGAAIDWVHDSAKVKYAMVIELRDKGQFGFILPNEFIIPSGMELVQGFRHLIDHLERRGEVAVKHVTDTAAW</sequence>
<evidence type="ECO:0000256" key="13">
    <source>
        <dbReference type="ARBA" id="ARBA00057299"/>
    </source>
</evidence>
<keyword evidence="11" id="KW-0482">Metalloprotease</keyword>
<keyword evidence="4" id="KW-0964">Secreted</keyword>
<comment type="cofactor">
    <cofactor evidence="1">
        <name>Zn(2+)</name>
        <dbReference type="ChEBI" id="CHEBI:29105"/>
    </cofactor>
</comment>
<protein>
    <recommendedName>
        <fullName evidence="15">Peptidase M14 domain-containing protein</fullName>
    </recommendedName>
</protein>
<dbReference type="Gene3D" id="3.30.70.340">
    <property type="entry name" value="Metallocarboxypeptidase-like"/>
    <property type="match status" value="1"/>
</dbReference>
<dbReference type="PANTHER" id="PTHR11705:SF91">
    <property type="entry name" value="FI01817P-RELATED"/>
    <property type="match status" value="1"/>
</dbReference>
<dbReference type="CDD" id="cd03860">
    <property type="entry name" value="M14_CP_A-B_like"/>
    <property type="match status" value="1"/>
</dbReference>
<evidence type="ECO:0000256" key="12">
    <source>
        <dbReference type="ARBA" id="ARBA00023157"/>
    </source>
</evidence>
<keyword evidence="17" id="KW-1185">Reference proteome</keyword>
<evidence type="ECO:0000313" key="17">
    <source>
        <dbReference type="Proteomes" id="UP000594260"/>
    </source>
</evidence>
<dbReference type="Pfam" id="PF02244">
    <property type="entry name" value="Propep_M14"/>
    <property type="match status" value="1"/>
</dbReference>
<dbReference type="AlphaFoldDB" id="A0A7M7KJF8"/>
<evidence type="ECO:0000256" key="6">
    <source>
        <dbReference type="ARBA" id="ARBA00022670"/>
    </source>
</evidence>
<evidence type="ECO:0000256" key="3">
    <source>
        <dbReference type="ARBA" id="ARBA00005988"/>
    </source>
</evidence>
<dbReference type="SUPFAM" id="SSF53187">
    <property type="entry name" value="Zn-dependent exopeptidases"/>
    <property type="match status" value="1"/>
</dbReference>
<evidence type="ECO:0000256" key="2">
    <source>
        <dbReference type="ARBA" id="ARBA00004613"/>
    </source>
</evidence>
<dbReference type="SUPFAM" id="SSF54897">
    <property type="entry name" value="Protease propeptides/inhibitors"/>
    <property type="match status" value="1"/>
</dbReference>
<dbReference type="GO" id="GO:0008270">
    <property type="term" value="F:zinc ion binding"/>
    <property type="evidence" value="ECO:0007669"/>
    <property type="project" value="InterPro"/>
</dbReference>
<dbReference type="PANTHER" id="PTHR11705">
    <property type="entry name" value="PROTEASE FAMILY M14 CARBOXYPEPTIDASE A,B"/>
    <property type="match status" value="1"/>
</dbReference>
<dbReference type="GO" id="GO:0004181">
    <property type="term" value="F:metallocarboxypeptidase activity"/>
    <property type="evidence" value="ECO:0007669"/>
    <property type="project" value="InterPro"/>
</dbReference>
<dbReference type="FunCoup" id="A0A7M7KJF8">
    <property type="interactions" value="24"/>
</dbReference>
<evidence type="ECO:0000313" key="16">
    <source>
        <dbReference type="EnsemblMetazoa" id="XP_022667878"/>
    </source>
</evidence>
<dbReference type="Gene3D" id="3.40.630.10">
    <property type="entry name" value="Zn peptidases"/>
    <property type="match status" value="1"/>
</dbReference>
<dbReference type="SMART" id="SM00631">
    <property type="entry name" value="Zn_pept"/>
    <property type="match status" value="1"/>
</dbReference>
<dbReference type="GO" id="GO:0005615">
    <property type="term" value="C:extracellular space"/>
    <property type="evidence" value="ECO:0007669"/>
    <property type="project" value="TreeGrafter"/>
</dbReference>
<keyword evidence="7" id="KW-0479">Metal-binding</keyword>
<dbReference type="Proteomes" id="UP000594260">
    <property type="component" value="Unplaced"/>
</dbReference>
<evidence type="ECO:0000256" key="10">
    <source>
        <dbReference type="ARBA" id="ARBA00022833"/>
    </source>
</evidence>
<keyword evidence="12" id="KW-1015">Disulfide bond</keyword>
<accession>A0A7M7KJF8</accession>
<keyword evidence="6" id="KW-0645">Protease</keyword>
<dbReference type="FunFam" id="3.40.630.10:FF:000040">
    <property type="entry name" value="zinc carboxypeptidase"/>
    <property type="match status" value="1"/>
</dbReference>
<keyword evidence="10" id="KW-0862">Zinc</keyword>
<name>A0A7M7KJF8_VARDE</name>
<reference evidence="16" key="1">
    <citation type="submission" date="2021-01" db="UniProtKB">
        <authorList>
            <consortium name="EnsemblMetazoa"/>
        </authorList>
    </citation>
    <scope>IDENTIFICATION</scope>
</reference>
<feature type="active site" description="Proton donor/acceptor" evidence="14">
    <location>
        <position position="445"/>
    </location>
</feature>
<dbReference type="OrthoDB" id="3626597at2759"/>
<evidence type="ECO:0000256" key="11">
    <source>
        <dbReference type="ARBA" id="ARBA00023049"/>
    </source>
</evidence>
<evidence type="ECO:0000259" key="15">
    <source>
        <dbReference type="PROSITE" id="PS52035"/>
    </source>
</evidence>
<evidence type="ECO:0000256" key="4">
    <source>
        <dbReference type="ARBA" id="ARBA00022525"/>
    </source>
</evidence>
<evidence type="ECO:0000256" key="5">
    <source>
        <dbReference type="ARBA" id="ARBA00022645"/>
    </source>
</evidence>
<dbReference type="RefSeq" id="XP_022667878.1">
    <property type="nucleotide sequence ID" value="XM_022812143.1"/>
</dbReference>
<dbReference type="InterPro" id="IPR036990">
    <property type="entry name" value="M14A-like_propep"/>
</dbReference>
<dbReference type="EnsemblMetazoa" id="XM_022812143">
    <property type="protein sequence ID" value="XP_022667878"/>
    <property type="gene ID" value="LOC111253143"/>
</dbReference>
<dbReference type="InterPro" id="IPR003146">
    <property type="entry name" value="M14A_act_pep"/>
</dbReference>
<dbReference type="InParanoid" id="A0A7M7KJF8"/>
<feature type="domain" description="Peptidase M14" evidence="15">
    <location>
        <begin position="182"/>
        <end position="479"/>
    </location>
</feature>
<keyword evidence="8" id="KW-0732">Signal</keyword>
<dbReference type="PRINTS" id="PR00765">
    <property type="entry name" value="CRBOXYPTASEA"/>
</dbReference>
<comment type="subcellular location">
    <subcellularLocation>
        <location evidence="2">Secreted</location>
    </subcellularLocation>
</comment>
<dbReference type="OMA" id="PAIWINF"/>
<dbReference type="InterPro" id="IPR057246">
    <property type="entry name" value="CARBOXYPEPT_ZN_1"/>
</dbReference>
<dbReference type="GeneID" id="111253143"/>
<evidence type="ECO:0000256" key="14">
    <source>
        <dbReference type="PROSITE-ProRule" id="PRU01379"/>
    </source>
</evidence>
<evidence type="ECO:0000256" key="7">
    <source>
        <dbReference type="ARBA" id="ARBA00022723"/>
    </source>
</evidence>
<evidence type="ECO:0000256" key="8">
    <source>
        <dbReference type="ARBA" id="ARBA00022729"/>
    </source>
</evidence>
<dbReference type="PROSITE" id="PS00132">
    <property type="entry name" value="CARBOXYPEPT_ZN_1"/>
    <property type="match status" value="1"/>
</dbReference>
<comment type="function">
    <text evidence="13">Involved in the digestion of the blood meal.</text>
</comment>
<proteinExistence type="inferred from homology"/>
<keyword evidence="9" id="KW-0378">Hydrolase</keyword>
<dbReference type="InterPro" id="IPR000834">
    <property type="entry name" value="Peptidase_M14"/>
</dbReference>
<dbReference type="Pfam" id="PF00246">
    <property type="entry name" value="Peptidase_M14"/>
    <property type="match status" value="1"/>
</dbReference>
<evidence type="ECO:0000256" key="1">
    <source>
        <dbReference type="ARBA" id="ARBA00001947"/>
    </source>
</evidence>
<organism evidence="16 17">
    <name type="scientific">Varroa destructor</name>
    <name type="common">Honeybee mite</name>
    <dbReference type="NCBI Taxonomy" id="109461"/>
    <lineage>
        <taxon>Eukaryota</taxon>
        <taxon>Metazoa</taxon>
        <taxon>Ecdysozoa</taxon>
        <taxon>Arthropoda</taxon>
        <taxon>Chelicerata</taxon>
        <taxon>Arachnida</taxon>
        <taxon>Acari</taxon>
        <taxon>Parasitiformes</taxon>
        <taxon>Mesostigmata</taxon>
        <taxon>Gamasina</taxon>
        <taxon>Dermanyssoidea</taxon>
        <taxon>Varroidae</taxon>
        <taxon>Varroa</taxon>
    </lineage>
</organism>
<dbReference type="PROSITE" id="PS52035">
    <property type="entry name" value="PEPTIDASE_M14"/>
    <property type="match status" value="1"/>
</dbReference>
<keyword evidence="5" id="KW-0121">Carboxypeptidase</keyword>
<evidence type="ECO:0000256" key="9">
    <source>
        <dbReference type="ARBA" id="ARBA00022801"/>
    </source>
</evidence>